<accession>A0A5C8D3L6</accession>
<evidence type="ECO:0000313" key="1">
    <source>
        <dbReference type="EMBL" id="TXJ20067.1"/>
    </source>
</evidence>
<comment type="caution">
    <text evidence="1">The sequence shown here is derived from an EMBL/GenBank/DDBJ whole genome shotgun (WGS) entry which is preliminary data.</text>
</comment>
<dbReference type="RefSeq" id="WP_147738334.1">
    <property type="nucleotide sequence ID" value="NZ_SAXU01000001.1"/>
</dbReference>
<gene>
    <name evidence="1" type="ORF">EPJ79_02615</name>
</gene>
<reference evidence="1 2" key="1">
    <citation type="journal article" date="1992" name="Lakartidningen">
        <title>[Penicillin V and not amoxicillin is the first choice preparation in acute otitis].</title>
        <authorList>
            <person name="Kamme C."/>
            <person name="Lundgren K."/>
            <person name="Prellner K."/>
        </authorList>
    </citation>
    <scope>NUCLEOTIDE SEQUENCE [LARGE SCALE GENOMIC DNA]</scope>
    <source>
        <strain evidence="1 2">513A</strain>
    </source>
</reference>
<evidence type="ECO:0000313" key="2">
    <source>
        <dbReference type="Proteomes" id="UP000324638"/>
    </source>
</evidence>
<organism evidence="1 2">
    <name type="scientific">Brachyspira aalborgi</name>
    <dbReference type="NCBI Taxonomy" id="29522"/>
    <lineage>
        <taxon>Bacteria</taxon>
        <taxon>Pseudomonadati</taxon>
        <taxon>Spirochaetota</taxon>
        <taxon>Spirochaetia</taxon>
        <taxon>Brachyspirales</taxon>
        <taxon>Brachyspiraceae</taxon>
        <taxon>Brachyspira</taxon>
    </lineage>
</organism>
<dbReference type="Proteomes" id="UP000324638">
    <property type="component" value="Unassembled WGS sequence"/>
</dbReference>
<sequence length="75" mass="8977">MFTDINKIEYFDKLEFEEIQININSFILLKDGINMIISYNKDKIDNLKDAIKFHNISVEKKKKEFYGFLYYGGNI</sequence>
<name>A0A5C8D3L6_9SPIR</name>
<protein>
    <submittedName>
        <fullName evidence="1">Uncharacterized protein</fullName>
    </submittedName>
</protein>
<proteinExistence type="predicted"/>
<dbReference type="EMBL" id="SAXU01000001">
    <property type="protein sequence ID" value="TXJ20067.1"/>
    <property type="molecule type" value="Genomic_DNA"/>
</dbReference>
<dbReference type="AlphaFoldDB" id="A0A5C8D3L6"/>